<dbReference type="AlphaFoldDB" id="A0A3B0FQC8"/>
<accession>A0A3B0FQC8</accession>
<gene>
    <name evidence="1" type="ORF">D7Z96_15310</name>
</gene>
<protein>
    <submittedName>
        <fullName evidence="1">Uncharacterized protein</fullName>
    </submittedName>
</protein>
<evidence type="ECO:0000313" key="1">
    <source>
        <dbReference type="EMBL" id="RKO21828.1"/>
    </source>
</evidence>
<name>A0A3B0FQC8_PSEPS</name>
<comment type="caution">
    <text evidence="1">The sequence shown here is derived from an EMBL/GenBank/DDBJ whole genome shotgun (WGS) entry which is preliminary data.</text>
</comment>
<dbReference type="RefSeq" id="WP_120693048.1">
    <property type="nucleotide sequence ID" value="NZ_RBNH01000015.1"/>
</dbReference>
<dbReference type="EMBL" id="RBNH01000015">
    <property type="protein sequence ID" value="RKO21828.1"/>
    <property type="molecule type" value="Genomic_DNA"/>
</dbReference>
<reference evidence="1 2" key="1">
    <citation type="submission" date="2018-10" db="EMBL/GenBank/DDBJ databases">
        <title>Genome-guide identification and characterization of bacteria that degrade polycyclic aromatic hydrocarbons and resist hexavalent chromium simultaneously.</title>
        <authorList>
            <person name="Feng H."/>
        </authorList>
    </citation>
    <scope>NUCLEOTIDE SEQUENCE [LARGE SCALE GENOMIC DNA]</scope>
    <source>
        <strain evidence="1 2">J015</strain>
    </source>
</reference>
<reference evidence="2" key="2">
    <citation type="submission" date="2018-10" db="EMBL/GenBank/DDBJ databases">
        <authorList>
            <person name="Wang Y."/>
            <person name="Wang J."/>
            <person name="Yang X."/>
            <person name="Wang Z."/>
            <person name="Huang Y."/>
        </authorList>
    </citation>
    <scope>NUCLEOTIDE SEQUENCE [LARGE SCALE GENOMIC DNA]</scope>
    <source>
        <strain evidence="2">J015</strain>
    </source>
</reference>
<dbReference type="Proteomes" id="UP000273159">
    <property type="component" value="Unassembled WGS sequence"/>
</dbReference>
<evidence type="ECO:0000313" key="2">
    <source>
        <dbReference type="Proteomes" id="UP000273159"/>
    </source>
</evidence>
<organism evidence="1 2">
    <name type="scientific">Pseudarthrobacter phenanthrenivorans</name>
    <name type="common">Arthrobacter phenanthrenivorans</name>
    <dbReference type="NCBI Taxonomy" id="361575"/>
    <lineage>
        <taxon>Bacteria</taxon>
        <taxon>Bacillati</taxon>
        <taxon>Actinomycetota</taxon>
        <taxon>Actinomycetes</taxon>
        <taxon>Micrococcales</taxon>
        <taxon>Micrococcaceae</taxon>
        <taxon>Pseudarthrobacter</taxon>
    </lineage>
</organism>
<proteinExistence type="predicted"/>
<sequence>MSAVSKKTVTLADTEETIDGVTVLGDYHMNGGYDWMELIEEHGWAVLSSWGCDGWDLGQWPYVMVAVTRTADSVGNLFGIATYCEGDVTCTYYRTKARLWDAITEQAFASWKNGQAQGPADLPEAAAELPSRYRMPYVVRDAA</sequence>